<organism evidence="1 2">
    <name type="scientific">Dictyobacter vulcani</name>
    <dbReference type="NCBI Taxonomy" id="2607529"/>
    <lineage>
        <taxon>Bacteria</taxon>
        <taxon>Bacillati</taxon>
        <taxon>Chloroflexota</taxon>
        <taxon>Ktedonobacteria</taxon>
        <taxon>Ktedonobacterales</taxon>
        <taxon>Dictyobacteraceae</taxon>
        <taxon>Dictyobacter</taxon>
    </lineage>
</organism>
<name>A0A5J4KH82_9CHLR</name>
<proteinExistence type="predicted"/>
<reference evidence="1 2" key="1">
    <citation type="submission" date="2019-10" db="EMBL/GenBank/DDBJ databases">
        <title>Dictyobacter vulcani sp. nov., within the class Ktedonobacteria, isolated from soil of volcanic Mt. Zao.</title>
        <authorList>
            <person name="Zheng Y."/>
            <person name="Wang C.M."/>
            <person name="Sakai Y."/>
            <person name="Abe K."/>
            <person name="Yokota A."/>
            <person name="Yabe S."/>
        </authorList>
    </citation>
    <scope>NUCLEOTIDE SEQUENCE [LARGE SCALE GENOMIC DNA]</scope>
    <source>
        <strain evidence="1 2">W12</strain>
    </source>
</reference>
<sequence>MPAFNGAAKRLFGLNGILYPFNVKSGPKSLTVCRGYDRVAIGCYVRILSNSIQLCEWSCLTGDTLFAELISF</sequence>
<gene>
    <name evidence="1" type="ORF">KDW_29560</name>
</gene>
<protein>
    <submittedName>
        <fullName evidence="1">Uncharacterized protein</fullName>
    </submittedName>
</protein>
<evidence type="ECO:0000313" key="1">
    <source>
        <dbReference type="EMBL" id="GER88794.1"/>
    </source>
</evidence>
<accession>A0A5J4KH82</accession>
<comment type="caution">
    <text evidence="1">The sequence shown here is derived from an EMBL/GenBank/DDBJ whole genome shotgun (WGS) entry which is preliminary data.</text>
</comment>
<dbReference type="Proteomes" id="UP000326912">
    <property type="component" value="Unassembled WGS sequence"/>
</dbReference>
<evidence type="ECO:0000313" key="2">
    <source>
        <dbReference type="Proteomes" id="UP000326912"/>
    </source>
</evidence>
<keyword evidence="2" id="KW-1185">Reference proteome</keyword>
<dbReference type="AlphaFoldDB" id="A0A5J4KH82"/>
<dbReference type="EMBL" id="BKZW01000001">
    <property type="protein sequence ID" value="GER88794.1"/>
    <property type="molecule type" value="Genomic_DNA"/>
</dbReference>